<evidence type="ECO:0000313" key="7">
    <source>
        <dbReference type="EMBL" id="TSE32958.1"/>
    </source>
</evidence>
<dbReference type="PROSITE" id="PS51352">
    <property type="entry name" value="THIOREDOXIN_2"/>
    <property type="match status" value="1"/>
</dbReference>
<comment type="similarity">
    <text evidence="1">Belongs to the SCO1/2 family.</text>
</comment>
<organism evidence="7 8">
    <name type="scientific">Tepidimonas taiwanensis</name>
    <dbReference type="NCBI Taxonomy" id="307486"/>
    <lineage>
        <taxon>Bacteria</taxon>
        <taxon>Pseudomonadati</taxon>
        <taxon>Pseudomonadota</taxon>
        <taxon>Betaproteobacteria</taxon>
        <taxon>Burkholderiales</taxon>
        <taxon>Tepidimonas</taxon>
    </lineage>
</organism>
<dbReference type="FunFam" id="3.40.30.10:FF:000013">
    <property type="entry name" value="Blast:Protein SCO1 homolog, mitochondrial"/>
    <property type="match status" value="1"/>
</dbReference>
<gene>
    <name evidence="7" type="primary">ypmQ_1</name>
    <name evidence="7" type="ORF">Ttaiw_00818</name>
</gene>
<keyword evidence="3" id="KW-0479">Metal-binding</keyword>
<feature type="signal peptide" evidence="5">
    <location>
        <begin position="1"/>
        <end position="31"/>
    </location>
</feature>
<feature type="domain" description="Thioredoxin" evidence="6">
    <location>
        <begin position="31"/>
        <end position="205"/>
    </location>
</feature>
<evidence type="ECO:0000256" key="5">
    <source>
        <dbReference type="SAM" id="SignalP"/>
    </source>
</evidence>
<dbReference type="AlphaFoldDB" id="A0A554XAV9"/>
<dbReference type="RefSeq" id="WP_058616039.1">
    <property type="nucleotide sequence ID" value="NZ_CP083911.1"/>
</dbReference>
<dbReference type="PANTHER" id="PTHR12151">
    <property type="entry name" value="ELECTRON TRANSPORT PROTIN SCO1/SENC FAMILY MEMBER"/>
    <property type="match status" value="1"/>
</dbReference>
<dbReference type="GO" id="GO:0046872">
    <property type="term" value="F:metal ion binding"/>
    <property type="evidence" value="ECO:0007669"/>
    <property type="project" value="UniProtKB-KW"/>
</dbReference>
<dbReference type="CDD" id="cd02968">
    <property type="entry name" value="SCO"/>
    <property type="match status" value="1"/>
</dbReference>
<dbReference type="PANTHER" id="PTHR12151:SF25">
    <property type="entry name" value="LINALOOL DEHYDRATASE_ISOMERASE DOMAIN-CONTAINING PROTEIN"/>
    <property type="match status" value="1"/>
</dbReference>
<feature type="disulfide bond" description="Redox-active" evidence="4">
    <location>
        <begin position="83"/>
        <end position="87"/>
    </location>
</feature>
<dbReference type="PROSITE" id="PS51257">
    <property type="entry name" value="PROKAR_LIPOPROTEIN"/>
    <property type="match status" value="1"/>
</dbReference>
<evidence type="ECO:0000259" key="6">
    <source>
        <dbReference type="PROSITE" id="PS51352"/>
    </source>
</evidence>
<dbReference type="InterPro" id="IPR013766">
    <property type="entry name" value="Thioredoxin_domain"/>
</dbReference>
<feature type="binding site" evidence="3">
    <location>
        <position position="170"/>
    </location>
    <ligand>
        <name>Cu cation</name>
        <dbReference type="ChEBI" id="CHEBI:23378"/>
    </ligand>
</feature>
<keyword evidence="5" id="KW-0732">Signal</keyword>
<keyword evidence="2 3" id="KW-0186">Copper</keyword>
<dbReference type="InterPro" id="IPR003782">
    <property type="entry name" value="SCO1/SenC"/>
</dbReference>
<sequence length="211" mass="23167">MFDRCGPQVGRCTRRRGLGLAVALAAAWTLAACQPSRPAFRGIDVTGATYGKTLRLTDQHGQVRTLDDFRGRVVMLYFGFVQCPDVCPTALARAVEVMQRLGPDGTRVQLLFVTVDPERDTPALLREYLAAFDPGFIGLTGTPEDIARAAQEFKVYYAKVPTGSGYTMDHSAQTYLIDPAGRLRIVLKHEQSADDYAHDIALLLREFDAGA</sequence>
<accession>A0A554XAV9</accession>
<dbReference type="Gene3D" id="3.40.30.10">
    <property type="entry name" value="Glutaredoxin"/>
    <property type="match status" value="1"/>
</dbReference>
<dbReference type="OrthoDB" id="9790194at2"/>
<evidence type="ECO:0000256" key="3">
    <source>
        <dbReference type="PIRSR" id="PIRSR603782-1"/>
    </source>
</evidence>
<name>A0A554XAV9_9BURK</name>
<feature type="binding site" evidence="3">
    <location>
        <position position="83"/>
    </location>
    <ligand>
        <name>Cu cation</name>
        <dbReference type="ChEBI" id="CHEBI:23378"/>
    </ligand>
</feature>
<proteinExistence type="inferred from homology"/>
<comment type="caution">
    <text evidence="7">The sequence shown here is derived from an EMBL/GenBank/DDBJ whole genome shotgun (WGS) entry which is preliminary data.</text>
</comment>
<evidence type="ECO:0000256" key="2">
    <source>
        <dbReference type="ARBA" id="ARBA00023008"/>
    </source>
</evidence>
<keyword evidence="8" id="KW-1185">Reference proteome</keyword>
<protein>
    <submittedName>
        <fullName evidence="7">SCO1 protein</fullName>
    </submittedName>
</protein>
<dbReference type="Pfam" id="PF02630">
    <property type="entry name" value="SCO1-SenC"/>
    <property type="match status" value="1"/>
</dbReference>
<reference evidence="7 8" key="1">
    <citation type="submission" date="2019-07" db="EMBL/GenBank/DDBJ databases">
        <title>Tepidimonas taiwanensis I1-1 draft genome.</title>
        <authorList>
            <person name="Da Costa M.S."/>
            <person name="Froufe H.J.C."/>
            <person name="Egas C."/>
            <person name="Albuquerque L."/>
        </authorList>
    </citation>
    <scope>NUCLEOTIDE SEQUENCE [LARGE SCALE GENOMIC DNA]</scope>
    <source>
        <strain evidence="7 8">I1-1</strain>
    </source>
</reference>
<feature type="chain" id="PRO_5021872228" evidence="5">
    <location>
        <begin position="32"/>
        <end position="211"/>
    </location>
</feature>
<dbReference type="EMBL" id="VJOM01000006">
    <property type="protein sequence ID" value="TSE32958.1"/>
    <property type="molecule type" value="Genomic_DNA"/>
</dbReference>
<dbReference type="InterPro" id="IPR036249">
    <property type="entry name" value="Thioredoxin-like_sf"/>
</dbReference>
<dbReference type="SUPFAM" id="SSF52833">
    <property type="entry name" value="Thioredoxin-like"/>
    <property type="match status" value="1"/>
</dbReference>
<evidence type="ECO:0000256" key="1">
    <source>
        <dbReference type="ARBA" id="ARBA00010996"/>
    </source>
</evidence>
<evidence type="ECO:0000256" key="4">
    <source>
        <dbReference type="PIRSR" id="PIRSR603782-2"/>
    </source>
</evidence>
<evidence type="ECO:0000313" key="8">
    <source>
        <dbReference type="Proteomes" id="UP000317763"/>
    </source>
</evidence>
<keyword evidence="4" id="KW-1015">Disulfide bond</keyword>
<feature type="binding site" evidence="3">
    <location>
        <position position="87"/>
    </location>
    <ligand>
        <name>Cu cation</name>
        <dbReference type="ChEBI" id="CHEBI:23378"/>
    </ligand>
</feature>
<dbReference type="Proteomes" id="UP000317763">
    <property type="component" value="Unassembled WGS sequence"/>
</dbReference>